<organism evidence="2 3">
    <name type="scientific">Eruca vesicaria subsp. sativa</name>
    <name type="common">Garden rocket</name>
    <name type="synonym">Eruca sativa</name>
    <dbReference type="NCBI Taxonomy" id="29727"/>
    <lineage>
        <taxon>Eukaryota</taxon>
        <taxon>Viridiplantae</taxon>
        <taxon>Streptophyta</taxon>
        <taxon>Embryophyta</taxon>
        <taxon>Tracheophyta</taxon>
        <taxon>Spermatophyta</taxon>
        <taxon>Magnoliopsida</taxon>
        <taxon>eudicotyledons</taxon>
        <taxon>Gunneridae</taxon>
        <taxon>Pentapetalae</taxon>
        <taxon>rosids</taxon>
        <taxon>malvids</taxon>
        <taxon>Brassicales</taxon>
        <taxon>Brassicaceae</taxon>
        <taxon>Brassiceae</taxon>
        <taxon>Eruca</taxon>
    </lineage>
</organism>
<gene>
    <name evidence="2" type="ORF">ERUC_LOCUS14415</name>
</gene>
<protein>
    <submittedName>
        <fullName evidence="2">Uncharacterized protein</fullName>
    </submittedName>
</protein>
<sequence>MSANLHLVIMVPIFLTVSQSSVAMARPKIPAGRDPCSVSDFKVLLKISREGSKECCEDSRLVTQTMMVRSIRR</sequence>
<evidence type="ECO:0000313" key="3">
    <source>
        <dbReference type="Proteomes" id="UP001642260"/>
    </source>
</evidence>
<dbReference type="Proteomes" id="UP001642260">
    <property type="component" value="Unassembled WGS sequence"/>
</dbReference>
<evidence type="ECO:0000313" key="2">
    <source>
        <dbReference type="EMBL" id="CAH8337398.1"/>
    </source>
</evidence>
<evidence type="ECO:0000256" key="1">
    <source>
        <dbReference type="SAM" id="SignalP"/>
    </source>
</evidence>
<dbReference type="EMBL" id="CAKOAT010135154">
    <property type="protein sequence ID" value="CAH8337398.1"/>
    <property type="molecule type" value="Genomic_DNA"/>
</dbReference>
<feature type="signal peptide" evidence="1">
    <location>
        <begin position="1"/>
        <end position="25"/>
    </location>
</feature>
<accession>A0ABC8JQX1</accession>
<comment type="caution">
    <text evidence="2">The sequence shown here is derived from an EMBL/GenBank/DDBJ whole genome shotgun (WGS) entry which is preliminary data.</text>
</comment>
<keyword evidence="1" id="KW-0732">Signal</keyword>
<feature type="chain" id="PRO_5044874388" evidence="1">
    <location>
        <begin position="26"/>
        <end position="73"/>
    </location>
</feature>
<proteinExistence type="predicted"/>
<name>A0ABC8JQX1_ERUVS</name>
<reference evidence="2 3" key="1">
    <citation type="submission" date="2022-03" db="EMBL/GenBank/DDBJ databases">
        <authorList>
            <person name="Macdonald S."/>
            <person name="Ahmed S."/>
            <person name="Newling K."/>
        </authorList>
    </citation>
    <scope>NUCLEOTIDE SEQUENCE [LARGE SCALE GENOMIC DNA]</scope>
</reference>
<dbReference type="AlphaFoldDB" id="A0ABC8JQX1"/>
<keyword evidence="3" id="KW-1185">Reference proteome</keyword>